<keyword evidence="2" id="KW-1185">Reference proteome</keyword>
<dbReference type="Proteomes" id="UP000724584">
    <property type="component" value="Unassembled WGS sequence"/>
</dbReference>
<dbReference type="EMBL" id="JAGIZQ010000006">
    <property type="protein sequence ID" value="KAH6623529.1"/>
    <property type="molecule type" value="Genomic_DNA"/>
</dbReference>
<comment type="caution">
    <text evidence="1">The sequence shown here is derived from an EMBL/GenBank/DDBJ whole genome shotgun (WGS) entry which is preliminary data.</text>
</comment>
<evidence type="ECO:0000313" key="2">
    <source>
        <dbReference type="Proteomes" id="UP000724584"/>
    </source>
</evidence>
<sequence length="419" mass="43657">MEAQSPLRTNSQSHAAAAAAAQTTRRSLPSKASKPARKAANKVTKGEKKAPTQSHPVQHTERAYVGASRRAGRDLEDRLESARKASETHFDLTGKHLRITREAVLGDEQYESEDDARVPRRATVPAIAGDDHFAKVEAAFDESFPGYREYTYRRRALSDTTNLHSQAGPALPPPPPLPAVSAAPPMTGISPLSGEPPMRGLPYCPHPHPHHPGHPHPPQPSSSSPFPPILAQPRPLPPAVAYPPPQFTSPFDDVGGAAGYGSQPMSGGGVGVGVVAGQAGFGLGSAAGAVGVVGFAGQGPHPGPGPQAPLFVGDVRTAAGDGTTYRLTNGAGAGGQAGWPPGPSMSRRVVPRSGPVPPSVLVSPVSPRSMPLPPLPEDIAVATGGLFEEMIDPSLESALGRVEQPPVERWEDWVNLDGE</sequence>
<proteinExistence type="predicted"/>
<organism evidence="1 2">
    <name type="scientific">Chaetomium tenue</name>
    <dbReference type="NCBI Taxonomy" id="1854479"/>
    <lineage>
        <taxon>Eukaryota</taxon>
        <taxon>Fungi</taxon>
        <taxon>Dikarya</taxon>
        <taxon>Ascomycota</taxon>
        <taxon>Pezizomycotina</taxon>
        <taxon>Sordariomycetes</taxon>
        <taxon>Sordariomycetidae</taxon>
        <taxon>Sordariales</taxon>
        <taxon>Chaetomiaceae</taxon>
        <taxon>Chaetomium</taxon>
    </lineage>
</organism>
<evidence type="ECO:0000313" key="1">
    <source>
        <dbReference type="EMBL" id="KAH6623529.1"/>
    </source>
</evidence>
<accession>A0ACB7NZH7</accession>
<reference evidence="1 2" key="1">
    <citation type="journal article" date="2021" name="Nat. Commun.">
        <title>Genetic determinants of endophytism in the Arabidopsis root mycobiome.</title>
        <authorList>
            <person name="Mesny F."/>
            <person name="Miyauchi S."/>
            <person name="Thiergart T."/>
            <person name="Pickel B."/>
            <person name="Atanasova L."/>
            <person name="Karlsson M."/>
            <person name="Huettel B."/>
            <person name="Barry K.W."/>
            <person name="Haridas S."/>
            <person name="Chen C."/>
            <person name="Bauer D."/>
            <person name="Andreopoulos W."/>
            <person name="Pangilinan J."/>
            <person name="LaButti K."/>
            <person name="Riley R."/>
            <person name="Lipzen A."/>
            <person name="Clum A."/>
            <person name="Drula E."/>
            <person name="Henrissat B."/>
            <person name="Kohler A."/>
            <person name="Grigoriev I.V."/>
            <person name="Martin F.M."/>
            <person name="Hacquard S."/>
        </authorList>
    </citation>
    <scope>NUCLEOTIDE SEQUENCE [LARGE SCALE GENOMIC DNA]</scope>
    <source>
        <strain evidence="1 2">MPI-SDFR-AT-0079</strain>
    </source>
</reference>
<gene>
    <name evidence="1" type="ORF">F5144DRAFT_551056</name>
</gene>
<protein>
    <submittedName>
        <fullName evidence="1">Uncharacterized protein</fullName>
    </submittedName>
</protein>
<name>A0ACB7NZH7_9PEZI</name>